<protein>
    <submittedName>
        <fullName evidence="1">Uncharacterized protein</fullName>
    </submittedName>
</protein>
<organism evidence="1 2">
    <name type="scientific">Marssonina brunnea f. sp. multigermtubi (strain MB_m1)</name>
    <name type="common">Marssonina leaf spot fungus</name>
    <dbReference type="NCBI Taxonomy" id="1072389"/>
    <lineage>
        <taxon>Eukaryota</taxon>
        <taxon>Fungi</taxon>
        <taxon>Dikarya</taxon>
        <taxon>Ascomycota</taxon>
        <taxon>Pezizomycotina</taxon>
        <taxon>Leotiomycetes</taxon>
        <taxon>Helotiales</taxon>
        <taxon>Drepanopezizaceae</taxon>
        <taxon>Drepanopeziza</taxon>
    </lineage>
</organism>
<accession>K1WS77</accession>
<dbReference type="InParanoid" id="K1WS77"/>
<dbReference type="HOGENOM" id="CLU_1949271_0_0_1"/>
<evidence type="ECO:0000313" key="1">
    <source>
        <dbReference type="EMBL" id="EKD15906.1"/>
    </source>
</evidence>
<dbReference type="KEGG" id="mbe:MBM_05917"/>
<dbReference type="AlphaFoldDB" id="K1WS77"/>
<sequence length="129" mass="14252">MKLPDRYDNSKVQPTNSSAFSIAMDGTEARLFALQRPEHVLEFRNYVHNIKGECLNQIQVLSDSIFGDGERAAILLATLVNQNRRTTSTLRRPGTDTSGYEHGSPAYGLKSVAVAVLLKPEKLDTTTTD</sequence>
<gene>
    <name evidence="1" type="ORF">MBM_05917</name>
</gene>
<dbReference type="GeneID" id="18761852"/>
<evidence type="ECO:0000313" key="2">
    <source>
        <dbReference type="Proteomes" id="UP000006753"/>
    </source>
</evidence>
<dbReference type="OrthoDB" id="5426775at2759"/>
<reference evidence="1 2" key="1">
    <citation type="journal article" date="2012" name="BMC Genomics">
        <title>Sequencing the genome of Marssonina brunnea reveals fungus-poplar co-evolution.</title>
        <authorList>
            <person name="Zhu S."/>
            <person name="Cao Y.-Z."/>
            <person name="Jiang C."/>
            <person name="Tan B.-Y."/>
            <person name="Wang Z."/>
            <person name="Feng S."/>
            <person name="Zhang L."/>
            <person name="Su X.-H."/>
            <person name="Brejova B."/>
            <person name="Vinar T."/>
            <person name="Xu M."/>
            <person name="Wang M.-X."/>
            <person name="Zhang S.-G."/>
            <person name="Huang M.-R."/>
            <person name="Wu R."/>
            <person name="Zhou Y."/>
        </authorList>
    </citation>
    <scope>NUCLEOTIDE SEQUENCE [LARGE SCALE GENOMIC DNA]</scope>
    <source>
        <strain evidence="1 2">MB_m1</strain>
    </source>
</reference>
<dbReference type="EMBL" id="JH921440">
    <property type="protein sequence ID" value="EKD15906.1"/>
    <property type="molecule type" value="Genomic_DNA"/>
</dbReference>
<proteinExistence type="predicted"/>
<keyword evidence="2" id="KW-1185">Reference proteome</keyword>
<dbReference type="Proteomes" id="UP000006753">
    <property type="component" value="Unassembled WGS sequence"/>
</dbReference>
<name>K1WS77_MARBU</name>